<dbReference type="Gene3D" id="3.80.10.10">
    <property type="entry name" value="Ribonuclease Inhibitor"/>
    <property type="match status" value="1"/>
</dbReference>
<dbReference type="InterPro" id="IPR008964">
    <property type="entry name" value="Invasin/intimin_cell_adhesion"/>
</dbReference>
<name>A0A6N7YCR3_9FIRM</name>
<dbReference type="InterPro" id="IPR026906">
    <property type="entry name" value="LRR_5"/>
</dbReference>
<keyword evidence="1" id="KW-0472">Membrane</keyword>
<dbReference type="Gene3D" id="2.60.40.1080">
    <property type="match status" value="1"/>
</dbReference>
<evidence type="ECO:0000313" key="3">
    <source>
        <dbReference type="EMBL" id="MSU81294.1"/>
    </source>
</evidence>
<dbReference type="InterPro" id="IPR003343">
    <property type="entry name" value="Big_2"/>
</dbReference>
<dbReference type="Proteomes" id="UP000433359">
    <property type="component" value="Unassembled WGS sequence"/>
</dbReference>
<dbReference type="Gene3D" id="2.170.15.10">
    <property type="entry name" value="Proaerolysin, chain A, domain 3"/>
    <property type="match status" value="1"/>
</dbReference>
<keyword evidence="1" id="KW-0812">Transmembrane</keyword>
<dbReference type="InterPro" id="IPR032675">
    <property type="entry name" value="LRR_dom_sf"/>
</dbReference>
<proteinExistence type="predicted"/>
<dbReference type="Pfam" id="PF02368">
    <property type="entry name" value="Big_2"/>
    <property type="match status" value="1"/>
</dbReference>
<keyword evidence="1" id="KW-1133">Transmembrane helix</keyword>
<dbReference type="Pfam" id="PF13306">
    <property type="entry name" value="LRR_5"/>
    <property type="match status" value="1"/>
</dbReference>
<feature type="domain" description="BIG2" evidence="2">
    <location>
        <begin position="1586"/>
        <end position="1661"/>
    </location>
</feature>
<dbReference type="SMART" id="SM00635">
    <property type="entry name" value="BID_2"/>
    <property type="match status" value="1"/>
</dbReference>
<protein>
    <submittedName>
        <fullName evidence="3">Leucine-rich repeat protein</fullName>
    </submittedName>
</protein>
<evidence type="ECO:0000259" key="2">
    <source>
        <dbReference type="SMART" id="SM00635"/>
    </source>
</evidence>
<dbReference type="EMBL" id="VULP01000003">
    <property type="protein sequence ID" value="MSU81294.1"/>
    <property type="molecule type" value="Genomic_DNA"/>
</dbReference>
<reference evidence="3 4" key="1">
    <citation type="submission" date="2019-08" db="EMBL/GenBank/DDBJ databases">
        <title>In-depth cultivation of the pig gut microbiome towards novel bacterial diversity and tailored functional studies.</title>
        <authorList>
            <person name="Wylensek D."/>
            <person name="Hitch T.C.A."/>
            <person name="Clavel T."/>
        </authorList>
    </citation>
    <scope>NUCLEOTIDE SEQUENCE [LARGE SCALE GENOMIC DNA]</scope>
    <source>
        <strain evidence="3 4">BSM-383-APC-4H</strain>
    </source>
</reference>
<accession>A0A6N7YCR3</accession>
<feature type="transmembrane region" description="Helical" evidence="1">
    <location>
        <begin position="21"/>
        <end position="39"/>
    </location>
</feature>
<organism evidence="3 4">
    <name type="scientific">Anaerobutyricum soehngenii</name>
    <dbReference type="NCBI Taxonomy" id="105843"/>
    <lineage>
        <taxon>Bacteria</taxon>
        <taxon>Bacillati</taxon>
        <taxon>Bacillota</taxon>
        <taxon>Clostridia</taxon>
        <taxon>Lachnospirales</taxon>
        <taxon>Lachnospiraceae</taxon>
        <taxon>Anaerobutyricum</taxon>
    </lineage>
</organism>
<dbReference type="SUPFAM" id="SSF49373">
    <property type="entry name" value="Invasin/intimin cell-adhesion fragments"/>
    <property type="match status" value="1"/>
</dbReference>
<evidence type="ECO:0000256" key="1">
    <source>
        <dbReference type="SAM" id="Phobius"/>
    </source>
</evidence>
<evidence type="ECO:0000313" key="4">
    <source>
        <dbReference type="Proteomes" id="UP000433359"/>
    </source>
</evidence>
<comment type="caution">
    <text evidence="3">The sequence shown here is derived from an EMBL/GenBank/DDBJ whole genome shotgun (WGS) entry which is preliminary data.</text>
</comment>
<sequence>MGKYCIRIRGESMKYKGTRQLLTGILTVMLTIPVVVGLASPIRTQAASKVGVQYRFADGAEHEAKNRVGIRSVVIDGKTYFDIHDGSKTGRTDPTNQLAFLQAVLQSGKDMADGSDSVLGQWASLAEQIYGTHSHYTARVNADGGFKKNFTGSSNRERSGYADLAYALAQTKEGTVGSRKNDYTKWKGLSYATDLKKVRQEAADEIAGAINRKISGSDVLKETDGDDTLSQLNDETPQDVLYTLVTCVDRAGKTYKYNYNSFGIAFYDFQLSVLAGEGLEYVTKAQKYESLQQAVENNVSGVTYKTSGKNNPVLSYYKNESKQEADVGMEFTQSNSVTTSNTLETGKSYSYSQMIGSETTLSGGIPLLGEVEQTLKLEVTCEQALSTAYSETKEYSETSENKVSSSMTLPAQTAVGMESSKAVTNIELGYDCPVAITYKVAIFSLSGVVYDDSAAVQSFSTSGYRQSHFSTIFGSSSAKGGITAMDNLYNRAVRYTATKNYEQSYGQTYGWTEKRNDGSSADELTGLEWKDILSGTINEEDVGVETAKVRIHRVLVDDKGEIQQTFESKDLEEEYPVDYETLITMGSVYKLSGKTYNLYSGQVKDSNGDAVDNEMGYDSSSGRYSKVIQPIGEAEKNSLKNEGVSDDIIAAMNSITFYYTEDTSGSGTSGQNTKNGKAVRSSINQSAKAIQRAVSNGEVTLKDKVTWLATKCPMSVTGGVLSYDAVSMNSNINAIVPLYPLKNIKVVNGVKTLNMIGGDTFDLSTVTLNGTNENDVDYYGFDQDKGHWILTDTEGHELTGSKKASIERNTATGEEILTAGEEEGTLYLKYVIDEDVYTSLEKSSPSTNEFLDSTARIKVNVTTKPFDGSVQAEGTVTTYVGETPVNLFGNEDIKGYALDSTDKKISGAPIVWESRLDEEDGIKLENNQLSFTKSGTFQIRATYRGKHSEWISVKALPRKALTTLTISDDTQPATLESFIYNDQGAPKEIDLSNLTVKAFDQYDGEWKDTSDVKWAVEIDGQSAAFTELSQNKLPIHKAGIYKITAVSQKYNVTSNVVELNVKPARKLSSVTIQTDLETNGIGIGSAYESDLKKDVTVTALDQYGESYDWTKETYQWITGGKYSAVTADTLLGLVKGSDTLQLAVGEGENMVESNTINFNVIAKPYVKELYTGDSAVVREGEVYDLSKVNFTAKDQNGDPYELSAKEVDSITWELTDRGTIKSAQVSFDSKAKNLSVTEGTVDYGETGNVILKGTFTNVNGEKALAAQFTLNVRQKPVLGTLKLEQKDADATLKNGENAYVSEYFIVKGLDQYEEDYNLNGVPLTWNSDNEKAFRFDRNNIIAAVEAGKKANITVRATNRLNKEVISNALELKVPRVRSLQKIVLEDVPEAIAFNTVLDVTTLKAICYDDLEEAYSEEELKAYPAKIAYSLDANGTDCKLDTAKNILKTSNKYGYITISAMAVNSSTTTTVQDENGQDIVSSVKVWVGPKVKSVNVTERMIATAGKNEVALEGKCLENAMKVGLFDASGKLIDEKDTKGNAGTQKATLDVPSNIGGKADVTYTVKYAITDTYMDEPAGKIIVSNKIPATGVRLNKNSIVLSPNAREQLIAYLSPENSTDWLSWKSSQPAMAAVDQNGNVKAIAPGKLAITVTTESGKSASCNLLVGLRKGDVITNGIYRYKVTNTMVDGSGEVEVIGFVKGRSAKKVSIPKSVAWNGIKYNVTSVGTRAFIKNKKIRNIVIPDSVRKIRHKAFYACPNVKKLTIGKNVSFMGAHAFCLNKKLEKIVFRGTKLKQLRKPHVFIEVKHAKVYVPKRKYKAYKKMLSDYGLDRCKFVKK</sequence>
<gene>
    <name evidence="3" type="ORF">FYJ25_02695</name>
</gene>